<gene>
    <name evidence="1" type="ORF">SO802_017794</name>
</gene>
<dbReference type="EMBL" id="JAZDWU010000006">
    <property type="protein sequence ID" value="KAK9998191.1"/>
    <property type="molecule type" value="Genomic_DNA"/>
</dbReference>
<name>A0AAW2CIZ0_9ROSI</name>
<evidence type="ECO:0000313" key="2">
    <source>
        <dbReference type="Proteomes" id="UP001459277"/>
    </source>
</evidence>
<dbReference type="AlphaFoldDB" id="A0AAW2CIZ0"/>
<proteinExistence type="predicted"/>
<protein>
    <submittedName>
        <fullName evidence="1">Uncharacterized protein</fullName>
    </submittedName>
</protein>
<reference evidence="1 2" key="1">
    <citation type="submission" date="2024-01" db="EMBL/GenBank/DDBJ databases">
        <title>A telomere-to-telomere, gap-free genome of sweet tea (Lithocarpus litseifolius).</title>
        <authorList>
            <person name="Zhou J."/>
        </authorList>
    </citation>
    <scope>NUCLEOTIDE SEQUENCE [LARGE SCALE GENOMIC DNA]</scope>
    <source>
        <strain evidence="1">Zhou-2022a</strain>
        <tissue evidence="1">Leaf</tissue>
    </source>
</reference>
<organism evidence="1 2">
    <name type="scientific">Lithocarpus litseifolius</name>
    <dbReference type="NCBI Taxonomy" id="425828"/>
    <lineage>
        <taxon>Eukaryota</taxon>
        <taxon>Viridiplantae</taxon>
        <taxon>Streptophyta</taxon>
        <taxon>Embryophyta</taxon>
        <taxon>Tracheophyta</taxon>
        <taxon>Spermatophyta</taxon>
        <taxon>Magnoliopsida</taxon>
        <taxon>eudicotyledons</taxon>
        <taxon>Gunneridae</taxon>
        <taxon>Pentapetalae</taxon>
        <taxon>rosids</taxon>
        <taxon>fabids</taxon>
        <taxon>Fagales</taxon>
        <taxon>Fagaceae</taxon>
        <taxon>Lithocarpus</taxon>
    </lineage>
</organism>
<evidence type="ECO:0000313" key="1">
    <source>
        <dbReference type="EMBL" id="KAK9998191.1"/>
    </source>
</evidence>
<keyword evidence="2" id="KW-1185">Reference proteome</keyword>
<sequence length="99" mass="11523">MPSLLSRFSDERQAGSYHIVNISAHSTMLQLQLWERCARHLAKCKSVRSAKEKYQSCPRLIADFCGRFVSNFPLAYRWVELKPFRHPVVEFFDKGIGFS</sequence>
<dbReference type="Proteomes" id="UP001459277">
    <property type="component" value="Unassembled WGS sequence"/>
</dbReference>
<comment type="caution">
    <text evidence="1">The sequence shown here is derived from an EMBL/GenBank/DDBJ whole genome shotgun (WGS) entry which is preliminary data.</text>
</comment>
<accession>A0AAW2CIZ0</accession>